<name>A0A1A8WZE1_PLAMA</name>
<proteinExistence type="predicted"/>
<evidence type="ECO:0000313" key="3">
    <source>
        <dbReference type="Proteomes" id="UP000078597"/>
    </source>
</evidence>
<organism evidence="2 3">
    <name type="scientific">Plasmodium malariae</name>
    <dbReference type="NCBI Taxonomy" id="5858"/>
    <lineage>
        <taxon>Eukaryota</taxon>
        <taxon>Sar</taxon>
        <taxon>Alveolata</taxon>
        <taxon>Apicomplexa</taxon>
        <taxon>Aconoidasida</taxon>
        <taxon>Haemosporida</taxon>
        <taxon>Plasmodiidae</taxon>
        <taxon>Plasmodium</taxon>
        <taxon>Plasmodium (Plasmodium)</taxon>
    </lineage>
</organism>
<accession>A0A1A8WZE1</accession>
<evidence type="ECO:0000256" key="1">
    <source>
        <dbReference type="SAM" id="MobiDB-lite"/>
    </source>
</evidence>
<reference evidence="3" key="1">
    <citation type="submission" date="2016-05" db="EMBL/GenBank/DDBJ databases">
        <authorList>
            <person name="Naeem Raeece"/>
        </authorList>
    </citation>
    <scope>NUCLEOTIDE SEQUENCE [LARGE SCALE GENOMIC DNA]</scope>
</reference>
<dbReference type="Proteomes" id="UP000078597">
    <property type="component" value="Unassembled WGS sequence"/>
</dbReference>
<sequence>MNMQTCLSLAEYIIKEKTAPPYTEHIKRQEVLNNHFEPKFDKLTKYGGYTIILDNKERILLQLKYEADDFSPCDDYNDCPTKKKEYFKRKKERVSSKKEQDQNKHEFSSETHHEAPSEVQLPPSIETQQE</sequence>
<evidence type="ECO:0000313" key="2">
    <source>
        <dbReference type="EMBL" id="SBS96801.1"/>
    </source>
</evidence>
<gene>
    <name evidence="2" type="ORF">PMALA_056990</name>
</gene>
<protein>
    <submittedName>
        <fullName evidence="2">Uncharacterized protein</fullName>
    </submittedName>
</protein>
<feature type="compositionally biased region" description="Basic and acidic residues" evidence="1">
    <location>
        <begin position="93"/>
        <end position="116"/>
    </location>
</feature>
<feature type="region of interest" description="Disordered" evidence="1">
    <location>
        <begin position="88"/>
        <end position="130"/>
    </location>
</feature>
<dbReference type="AlphaFoldDB" id="A0A1A8WZE1"/>
<dbReference type="EMBL" id="FLQW01004345">
    <property type="protein sequence ID" value="SBS96801.1"/>
    <property type="molecule type" value="Genomic_DNA"/>
</dbReference>